<dbReference type="AlphaFoldDB" id="M1P183"/>
<accession>M1P183</accession>
<protein>
    <submittedName>
        <fullName evidence="1">Uncharacterized protein</fullName>
    </submittedName>
</protein>
<reference evidence="1" key="1">
    <citation type="journal article" date="2013" name="Syst. Appl. Microbiol.">
        <title>New insights into the archaeal diversity of a hypersaline microbial mat obtained by a metagenomic approach.</title>
        <authorList>
            <person name="Lopez-Lopez A."/>
            <person name="Richter M."/>
            <person name="Pena A."/>
            <person name="Tamames J."/>
            <person name="Rossello-Mora R."/>
        </authorList>
    </citation>
    <scope>NUCLEOTIDE SEQUENCE</scope>
</reference>
<evidence type="ECO:0000313" key="1">
    <source>
        <dbReference type="EMBL" id="AGF93131.1"/>
    </source>
</evidence>
<proteinExistence type="predicted"/>
<sequence length="100" mass="11487">MKSIEVEHKNFLLLSDVAVLASKNDSQPAGNKDIYLVVLFRDREVGDLKVIRQFANNDELSVGYSLQEKPNMDSALKQAKKKNEKLLHKRFNKSKSTLRR</sequence>
<name>M1P183_9ZZZZ</name>
<organism evidence="1">
    <name type="scientific">uncultured organism</name>
    <dbReference type="NCBI Taxonomy" id="155900"/>
    <lineage>
        <taxon>unclassified sequences</taxon>
        <taxon>environmental samples</taxon>
    </lineage>
</organism>
<dbReference type="EMBL" id="JX684082">
    <property type="protein sequence ID" value="AGF93131.1"/>
    <property type="molecule type" value="Genomic_DNA"/>
</dbReference>
<gene>
    <name evidence="1" type="ORF">FLSS-17_0039</name>
</gene>